<dbReference type="GO" id="GO:0006457">
    <property type="term" value="P:protein folding"/>
    <property type="evidence" value="ECO:0000318"/>
    <property type="project" value="GO_Central"/>
</dbReference>
<evidence type="ECO:0000313" key="4">
    <source>
        <dbReference type="Proteomes" id="UP000036987"/>
    </source>
</evidence>
<dbReference type="SUPFAM" id="SSF63491">
    <property type="entry name" value="BAG domain"/>
    <property type="match status" value="1"/>
</dbReference>
<dbReference type="OrthoDB" id="747353at2759"/>
<gene>
    <name evidence="3" type="ORF">ZOSMA_101G00250</name>
</gene>
<protein>
    <submittedName>
        <fullName evidence="3">Calmodulin-binding protein-like</fullName>
    </submittedName>
</protein>
<dbReference type="PANTHER" id="PTHR33322">
    <property type="entry name" value="BAG DOMAIN CONTAINING PROTEIN, EXPRESSED"/>
    <property type="match status" value="1"/>
</dbReference>
<dbReference type="STRING" id="29655.A0A0K9Q588"/>
<keyword evidence="4" id="KW-1185">Reference proteome</keyword>
<dbReference type="PANTHER" id="PTHR33322:SF3">
    <property type="entry name" value="BAG FAMILY MOLECULAR CHAPERONE REGULATOR 7"/>
    <property type="match status" value="1"/>
</dbReference>
<sequence>MSMYRRLDVLLDTLPPPPPPPPAFTTTATFLYNESFLFRPTPLSLISPFSDQLFLEQPCYNQNQIGYILDFLAPPSPFSVYSPPRDLLEIAMHERAQGIGKLAERVAALEMGVKDRKTAVGTDRKYKWTAELKTGNGIGDRRYKCVARANAAGERDVKWTEQLRGKGSELRTYTFQTASSPAGVARKVIEEKGTVKKKKAISKKTTRAVEITDPKTDQGTIFLKKAFAKRTADKSKGKGKEMSPQDAALLIQMSFRSYLVRRSQVLCGLRDLAIAKAKLKEIRALFSNFTYRYRIECDAEERQRFSEKIVVLLLTVDSIEGPDCMIRSARRSMVNELEAMLEVIDPKLPSRLGSIKRRTFDMPDGSAIHNAMASGVADVIQMLNEEDGVVS</sequence>
<reference evidence="4" key="1">
    <citation type="journal article" date="2016" name="Nature">
        <title>The genome of the seagrass Zostera marina reveals angiosperm adaptation to the sea.</title>
        <authorList>
            <person name="Olsen J.L."/>
            <person name="Rouze P."/>
            <person name="Verhelst B."/>
            <person name="Lin Y.-C."/>
            <person name="Bayer T."/>
            <person name="Collen J."/>
            <person name="Dattolo E."/>
            <person name="De Paoli E."/>
            <person name="Dittami S."/>
            <person name="Maumus F."/>
            <person name="Michel G."/>
            <person name="Kersting A."/>
            <person name="Lauritano C."/>
            <person name="Lohaus R."/>
            <person name="Toepel M."/>
            <person name="Tonon T."/>
            <person name="Vanneste K."/>
            <person name="Amirebrahimi M."/>
            <person name="Brakel J."/>
            <person name="Bostroem C."/>
            <person name="Chovatia M."/>
            <person name="Grimwood J."/>
            <person name="Jenkins J.W."/>
            <person name="Jueterbock A."/>
            <person name="Mraz A."/>
            <person name="Stam W.T."/>
            <person name="Tice H."/>
            <person name="Bornberg-Bauer E."/>
            <person name="Green P.J."/>
            <person name="Pearson G.A."/>
            <person name="Procaccini G."/>
            <person name="Duarte C.M."/>
            <person name="Schmutz J."/>
            <person name="Reusch T.B.H."/>
            <person name="Van de Peer Y."/>
        </authorList>
    </citation>
    <scope>NUCLEOTIDE SEQUENCE [LARGE SCALE GENOMIC DNA]</scope>
    <source>
        <strain evidence="4">cv. Finnish</strain>
    </source>
</reference>
<organism evidence="3 4">
    <name type="scientific">Zostera marina</name>
    <name type="common">Eelgrass</name>
    <dbReference type="NCBI Taxonomy" id="29655"/>
    <lineage>
        <taxon>Eukaryota</taxon>
        <taxon>Viridiplantae</taxon>
        <taxon>Streptophyta</taxon>
        <taxon>Embryophyta</taxon>
        <taxon>Tracheophyta</taxon>
        <taxon>Spermatophyta</taxon>
        <taxon>Magnoliopsida</taxon>
        <taxon>Liliopsida</taxon>
        <taxon>Zosteraceae</taxon>
        <taxon>Zostera</taxon>
    </lineage>
</organism>
<comment type="caution">
    <text evidence="3">The sequence shown here is derived from an EMBL/GenBank/DDBJ whole genome shotgun (WGS) entry which is preliminary data.</text>
</comment>
<feature type="domain" description="BAG" evidence="2">
    <location>
        <begin position="300"/>
        <end position="348"/>
    </location>
</feature>
<dbReference type="InterPro" id="IPR040400">
    <property type="entry name" value="BAG5/6/7/8"/>
</dbReference>
<accession>A0A0K9Q588</accession>
<dbReference type="GO" id="GO:0051087">
    <property type="term" value="F:protein-folding chaperone binding"/>
    <property type="evidence" value="ECO:0007669"/>
    <property type="project" value="InterPro"/>
</dbReference>
<dbReference type="Pfam" id="PF02179">
    <property type="entry name" value="BAG"/>
    <property type="match status" value="1"/>
</dbReference>
<dbReference type="AlphaFoldDB" id="A0A0K9Q588"/>
<evidence type="ECO:0000259" key="2">
    <source>
        <dbReference type="PROSITE" id="PS51035"/>
    </source>
</evidence>
<proteinExistence type="predicted"/>
<evidence type="ECO:0000313" key="3">
    <source>
        <dbReference type="EMBL" id="KMZ76441.1"/>
    </source>
</evidence>
<keyword evidence="1" id="KW-0143">Chaperone</keyword>
<dbReference type="InterPro" id="IPR003103">
    <property type="entry name" value="BAG_domain"/>
</dbReference>
<name>A0A0K9Q588_ZOSMR</name>
<evidence type="ECO:0000256" key="1">
    <source>
        <dbReference type="ARBA" id="ARBA00023186"/>
    </source>
</evidence>
<dbReference type="PROSITE" id="PS51035">
    <property type="entry name" value="BAG"/>
    <property type="match status" value="1"/>
</dbReference>
<dbReference type="EMBL" id="LFYR01000025">
    <property type="protein sequence ID" value="KMZ76441.1"/>
    <property type="molecule type" value="Genomic_DNA"/>
</dbReference>
<dbReference type="Proteomes" id="UP000036987">
    <property type="component" value="Unassembled WGS sequence"/>
</dbReference>